<feature type="transmembrane region" description="Helical" evidence="23">
    <location>
        <begin position="201"/>
        <end position="218"/>
    </location>
</feature>
<dbReference type="PANTHER" id="PTHR30474:SF2">
    <property type="entry name" value="PEPTIDOGLYCAN GLYCOSYLTRANSFERASE FTSW-RELATED"/>
    <property type="match status" value="1"/>
</dbReference>
<evidence type="ECO:0000313" key="24">
    <source>
        <dbReference type="EMBL" id="OOC56972.1"/>
    </source>
</evidence>
<evidence type="ECO:0000256" key="19">
    <source>
        <dbReference type="ARBA" id="ARBA00044770"/>
    </source>
</evidence>
<evidence type="ECO:0000256" key="8">
    <source>
        <dbReference type="ARBA" id="ARBA00022960"/>
    </source>
</evidence>
<dbReference type="NCBIfam" id="TIGR02614">
    <property type="entry name" value="ftsW"/>
    <property type="match status" value="1"/>
</dbReference>
<evidence type="ECO:0000256" key="23">
    <source>
        <dbReference type="SAM" id="Phobius"/>
    </source>
</evidence>
<sequence>MATTAVPRAARPKRRAATTGRVATNGRERALWREWARSLDRPLTSYYLILGTGVLLIALGLVMVLSSTMVNSIAETGSAFSMFQKQMVSAAIGLPLMFLASHMPQRLFRKVGHPAMIVAAALLLLTIIQGVEVNGATRWLNIGGLIVQPSEPAKLAFALWGANILARKDELRELTEWRHLLIPLLPGCGMLVLLVMLGSNLSTALVFLVTFLGLLWVVGAPGRLFVAMFGLVLGLAVIAIAIEPYRMARVTSFLDPGADPMDSGMQALHGLYALGTGGIFGLGIGASREKWGFLPFAESDFVFAIIGEEFGLIGTLLVLTLFGMLCYAGLRVAFRVKEPFPRLAAFAIVTWILGQAMINVGAVIGVLPVTGVPLPLVSYGGSSLVSTMVALGVLLALAKTEPQARKTLEARGPSRVQRALSWLGLENAAASVNNRGAAPSGRATTTRGPRTAEPRGGGTTAKHRSGPVPAGDRPRRNRRR</sequence>
<dbReference type="OrthoDB" id="9812661at2"/>
<dbReference type="GO" id="GO:0008955">
    <property type="term" value="F:peptidoglycan glycosyltransferase activity"/>
    <property type="evidence" value="ECO:0007669"/>
    <property type="project" value="UniProtKB-EC"/>
</dbReference>
<evidence type="ECO:0000256" key="4">
    <source>
        <dbReference type="ARBA" id="ARBA00022618"/>
    </source>
</evidence>
<evidence type="ECO:0000256" key="3">
    <source>
        <dbReference type="ARBA" id="ARBA00022475"/>
    </source>
</evidence>
<evidence type="ECO:0000256" key="1">
    <source>
        <dbReference type="ARBA" id="ARBA00004651"/>
    </source>
</evidence>
<feature type="transmembrane region" description="Helical" evidence="23">
    <location>
        <begin position="224"/>
        <end position="245"/>
    </location>
</feature>
<dbReference type="InterPro" id="IPR001182">
    <property type="entry name" value="FtsW/RodA"/>
</dbReference>
<proteinExistence type="inferred from homology"/>
<dbReference type="EMBL" id="MCOK01000001">
    <property type="protein sequence ID" value="OOC56972.1"/>
    <property type="molecule type" value="Genomic_DNA"/>
</dbReference>
<reference evidence="25" key="1">
    <citation type="submission" date="2016-08" db="EMBL/GenBank/DDBJ databases">
        <authorList>
            <person name="Tokovenko B."/>
            <person name="Kalinowski J."/>
        </authorList>
    </citation>
    <scope>NUCLEOTIDE SEQUENCE [LARGE SCALE GENOMIC DNA]</scope>
    <source>
        <strain evidence="25">UTMC102</strain>
    </source>
</reference>
<evidence type="ECO:0000256" key="10">
    <source>
        <dbReference type="ARBA" id="ARBA00022989"/>
    </source>
</evidence>
<feature type="region of interest" description="Disordered" evidence="22">
    <location>
        <begin position="433"/>
        <end position="480"/>
    </location>
</feature>
<protein>
    <recommendedName>
        <fullName evidence="17">Probable peptidoglycan glycosyltransferase FtsW</fullName>
        <ecNumber evidence="19">2.4.99.28</ecNumber>
    </recommendedName>
    <alternativeName>
        <fullName evidence="18">Cell division protein FtsW</fullName>
    </alternativeName>
    <alternativeName>
        <fullName evidence="15">Cell wall polymerase</fullName>
    </alternativeName>
    <alternativeName>
        <fullName evidence="14">Peptidoglycan polymerase</fullName>
    </alternativeName>
</protein>
<feature type="region of interest" description="Disordered" evidence="22">
    <location>
        <begin position="1"/>
        <end position="20"/>
    </location>
</feature>
<keyword evidence="4 24" id="KW-0132">Cell division</keyword>
<keyword evidence="11 23" id="KW-0472">Membrane</keyword>
<evidence type="ECO:0000256" key="11">
    <source>
        <dbReference type="ARBA" id="ARBA00023136"/>
    </source>
</evidence>
<evidence type="ECO:0000256" key="15">
    <source>
        <dbReference type="ARBA" id="ARBA00033270"/>
    </source>
</evidence>
<dbReference type="GO" id="GO:0005886">
    <property type="term" value="C:plasma membrane"/>
    <property type="evidence" value="ECO:0007669"/>
    <property type="project" value="UniProtKB-SubCell"/>
</dbReference>
<dbReference type="RefSeq" id="WP_077693400.1">
    <property type="nucleotide sequence ID" value="NZ_JACCHL010000001.1"/>
</dbReference>
<evidence type="ECO:0000256" key="16">
    <source>
        <dbReference type="ARBA" id="ARBA00038053"/>
    </source>
</evidence>
<feature type="transmembrane region" description="Helical" evidence="23">
    <location>
        <begin position="342"/>
        <end position="364"/>
    </location>
</feature>
<comment type="subcellular location">
    <subcellularLocation>
        <location evidence="1">Cell membrane</location>
        <topology evidence="1">Multi-pass membrane protein</topology>
    </subcellularLocation>
</comment>
<dbReference type="AlphaFoldDB" id="A0A1V3C8K3"/>
<evidence type="ECO:0000256" key="14">
    <source>
        <dbReference type="ARBA" id="ARBA00032370"/>
    </source>
</evidence>
<dbReference type="GO" id="GO:0008360">
    <property type="term" value="P:regulation of cell shape"/>
    <property type="evidence" value="ECO:0007669"/>
    <property type="project" value="UniProtKB-KW"/>
</dbReference>
<dbReference type="Pfam" id="PF01098">
    <property type="entry name" value="FTSW_RODA_SPOVE"/>
    <property type="match status" value="1"/>
</dbReference>
<feature type="transmembrane region" description="Helical" evidence="23">
    <location>
        <begin position="46"/>
        <end position="70"/>
    </location>
</feature>
<feature type="compositionally biased region" description="Low complexity" evidence="22">
    <location>
        <begin position="441"/>
        <end position="451"/>
    </location>
</feature>
<dbReference type="Proteomes" id="UP000189004">
    <property type="component" value="Unassembled WGS sequence"/>
</dbReference>
<evidence type="ECO:0000313" key="25">
    <source>
        <dbReference type="Proteomes" id="UP000189004"/>
    </source>
</evidence>
<evidence type="ECO:0000256" key="12">
    <source>
        <dbReference type="ARBA" id="ARBA00023306"/>
    </source>
</evidence>
<evidence type="ECO:0000256" key="18">
    <source>
        <dbReference type="ARBA" id="ARBA00041418"/>
    </source>
</evidence>
<dbReference type="PANTHER" id="PTHR30474">
    <property type="entry name" value="CELL CYCLE PROTEIN"/>
    <property type="match status" value="1"/>
</dbReference>
<dbReference type="PROSITE" id="PS00428">
    <property type="entry name" value="FTSW_RODA_SPOVE"/>
    <property type="match status" value="1"/>
</dbReference>
<organism evidence="24 25">
    <name type="scientific">Nocardiopsis sinuspersici</name>
    <dbReference type="NCBI Taxonomy" id="501010"/>
    <lineage>
        <taxon>Bacteria</taxon>
        <taxon>Bacillati</taxon>
        <taxon>Actinomycetota</taxon>
        <taxon>Actinomycetes</taxon>
        <taxon>Streptosporangiales</taxon>
        <taxon>Nocardiopsidaceae</taxon>
        <taxon>Nocardiopsis</taxon>
    </lineage>
</organism>
<keyword evidence="9" id="KW-0573">Peptidoglycan synthesis</keyword>
<feature type="transmembrane region" description="Helical" evidence="23">
    <location>
        <begin position="266"/>
        <end position="286"/>
    </location>
</feature>
<dbReference type="STRING" id="501010.NOSIN_04395"/>
<evidence type="ECO:0000256" key="13">
    <source>
        <dbReference type="ARBA" id="ARBA00023316"/>
    </source>
</evidence>
<dbReference type="InterPro" id="IPR013437">
    <property type="entry name" value="FtsW"/>
</dbReference>
<comment type="function">
    <text evidence="21">Peptidoglycan polymerase that is essential for cell division.</text>
</comment>
<keyword evidence="8" id="KW-0133">Cell shape</keyword>
<keyword evidence="10 23" id="KW-1133">Transmembrane helix</keyword>
<dbReference type="GO" id="GO:0032153">
    <property type="term" value="C:cell division site"/>
    <property type="evidence" value="ECO:0007669"/>
    <property type="project" value="TreeGrafter"/>
</dbReference>
<evidence type="ECO:0000256" key="2">
    <source>
        <dbReference type="ARBA" id="ARBA00004752"/>
    </source>
</evidence>
<comment type="similarity">
    <text evidence="16">Belongs to the SEDS family. FtsW subfamily.</text>
</comment>
<keyword evidence="6" id="KW-0808">Transferase</keyword>
<dbReference type="EC" id="2.4.99.28" evidence="19"/>
<keyword evidence="7 23" id="KW-0812">Transmembrane</keyword>
<dbReference type="InterPro" id="IPR018365">
    <property type="entry name" value="Cell_cycle_FtsW-rel_CS"/>
</dbReference>
<evidence type="ECO:0000256" key="5">
    <source>
        <dbReference type="ARBA" id="ARBA00022676"/>
    </source>
</evidence>
<keyword evidence="13" id="KW-0961">Cell wall biogenesis/degradation</keyword>
<name>A0A1V3C8K3_9ACTN</name>
<dbReference type="GO" id="GO:0015648">
    <property type="term" value="F:lipid-linked peptidoglycan transporter activity"/>
    <property type="evidence" value="ECO:0007669"/>
    <property type="project" value="TreeGrafter"/>
</dbReference>
<keyword evidence="25" id="KW-1185">Reference proteome</keyword>
<comment type="pathway">
    <text evidence="2">Cell wall biogenesis; peptidoglycan biosynthesis.</text>
</comment>
<comment type="catalytic activity">
    <reaction evidence="20">
        <text>[GlcNAc-(1-&gt;4)-Mur2Ac(oyl-L-Ala-gamma-D-Glu-L-Lys-D-Ala-D-Ala)](n)-di-trans,octa-cis-undecaprenyl diphosphate + beta-D-GlcNAc-(1-&gt;4)-Mur2Ac(oyl-L-Ala-gamma-D-Glu-L-Lys-D-Ala-D-Ala)-di-trans,octa-cis-undecaprenyl diphosphate = [GlcNAc-(1-&gt;4)-Mur2Ac(oyl-L-Ala-gamma-D-Glu-L-Lys-D-Ala-D-Ala)](n+1)-di-trans,octa-cis-undecaprenyl diphosphate + di-trans,octa-cis-undecaprenyl diphosphate + H(+)</text>
        <dbReference type="Rhea" id="RHEA:23708"/>
        <dbReference type="Rhea" id="RHEA-COMP:9602"/>
        <dbReference type="Rhea" id="RHEA-COMP:9603"/>
        <dbReference type="ChEBI" id="CHEBI:15378"/>
        <dbReference type="ChEBI" id="CHEBI:58405"/>
        <dbReference type="ChEBI" id="CHEBI:60033"/>
        <dbReference type="ChEBI" id="CHEBI:78435"/>
        <dbReference type="EC" id="2.4.99.28"/>
    </reaction>
</comment>
<keyword evidence="12" id="KW-0131">Cell cycle</keyword>
<comment type="caution">
    <text evidence="24">The sequence shown here is derived from an EMBL/GenBank/DDBJ whole genome shotgun (WGS) entry which is preliminary data.</text>
</comment>
<evidence type="ECO:0000256" key="22">
    <source>
        <dbReference type="SAM" id="MobiDB-lite"/>
    </source>
</evidence>
<feature type="transmembrane region" description="Helical" evidence="23">
    <location>
        <begin position="310"/>
        <end position="330"/>
    </location>
</feature>
<dbReference type="GO" id="GO:0071555">
    <property type="term" value="P:cell wall organization"/>
    <property type="evidence" value="ECO:0007669"/>
    <property type="project" value="UniProtKB-KW"/>
</dbReference>
<accession>A0A1V3C8K3</accession>
<evidence type="ECO:0000256" key="20">
    <source>
        <dbReference type="ARBA" id="ARBA00049902"/>
    </source>
</evidence>
<evidence type="ECO:0000256" key="7">
    <source>
        <dbReference type="ARBA" id="ARBA00022692"/>
    </source>
</evidence>
<feature type="transmembrane region" description="Helical" evidence="23">
    <location>
        <begin position="376"/>
        <end position="398"/>
    </location>
</feature>
<feature type="transmembrane region" description="Helical" evidence="23">
    <location>
        <begin position="177"/>
        <end position="194"/>
    </location>
</feature>
<keyword evidence="5" id="KW-0328">Glycosyltransferase</keyword>
<evidence type="ECO:0000256" key="9">
    <source>
        <dbReference type="ARBA" id="ARBA00022984"/>
    </source>
</evidence>
<evidence type="ECO:0000256" key="21">
    <source>
        <dbReference type="ARBA" id="ARBA00049966"/>
    </source>
</evidence>
<evidence type="ECO:0000256" key="6">
    <source>
        <dbReference type="ARBA" id="ARBA00022679"/>
    </source>
</evidence>
<feature type="transmembrane region" description="Helical" evidence="23">
    <location>
        <begin position="82"/>
        <end position="99"/>
    </location>
</feature>
<feature type="transmembrane region" description="Helical" evidence="23">
    <location>
        <begin position="111"/>
        <end position="131"/>
    </location>
</feature>
<keyword evidence="3" id="KW-1003">Cell membrane</keyword>
<dbReference type="GO" id="GO:0051301">
    <property type="term" value="P:cell division"/>
    <property type="evidence" value="ECO:0007669"/>
    <property type="project" value="UniProtKB-KW"/>
</dbReference>
<gene>
    <name evidence="24" type="ORF">NOSIN_04395</name>
</gene>
<dbReference type="GO" id="GO:0009252">
    <property type="term" value="P:peptidoglycan biosynthetic process"/>
    <property type="evidence" value="ECO:0007669"/>
    <property type="project" value="UniProtKB-KW"/>
</dbReference>
<evidence type="ECO:0000256" key="17">
    <source>
        <dbReference type="ARBA" id="ARBA00041185"/>
    </source>
</evidence>